<feature type="compositionally biased region" description="Basic and acidic residues" evidence="7">
    <location>
        <begin position="232"/>
        <end position="243"/>
    </location>
</feature>
<evidence type="ECO:0000256" key="6">
    <source>
        <dbReference type="ARBA" id="ARBA00023136"/>
    </source>
</evidence>
<evidence type="ECO:0000313" key="10">
    <source>
        <dbReference type="Proteomes" id="UP001335648"/>
    </source>
</evidence>
<comment type="subcellular location">
    <subcellularLocation>
        <location evidence="1">Membrane</location>
        <topology evidence="1">Multi-pass membrane protein</topology>
    </subcellularLocation>
</comment>
<feature type="compositionally biased region" description="Acidic residues" evidence="7">
    <location>
        <begin position="210"/>
        <end position="231"/>
    </location>
</feature>
<keyword evidence="10" id="KW-1185">Reference proteome</keyword>
<comment type="caution">
    <text evidence="9">The sequence shown here is derived from an EMBL/GenBank/DDBJ whole genome shotgun (WGS) entry which is preliminary data.</text>
</comment>
<feature type="domain" description="ABC transporter" evidence="8">
    <location>
        <begin position="71"/>
        <end position="179"/>
    </location>
</feature>
<keyword evidence="5" id="KW-1133">Transmembrane helix</keyword>
<evidence type="ECO:0000313" key="9">
    <source>
        <dbReference type="EMBL" id="KAK5875485.1"/>
    </source>
</evidence>
<evidence type="ECO:0000256" key="5">
    <source>
        <dbReference type="ARBA" id="ARBA00022989"/>
    </source>
</evidence>
<dbReference type="GO" id="GO:0015562">
    <property type="term" value="F:efflux transmembrane transporter activity"/>
    <property type="evidence" value="ECO:0007669"/>
    <property type="project" value="TreeGrafter"/>
</dbReference>
<dbReference type="PANTHER" id="PTHR48041:SF121">
    <property type="entry name" value="ATP-BINDING CASSETTE SUB-FAMILY G MEMBER 2 ISOFORM X1"/>
    <property type="match status" value="1"/>
</dbReference>
<name>A0AAN8AZE0_9TELE</name>
<reference evidence="9 10" key="1">
    <citation type="journal article" date="2023" name="Mol. Biol. Evol.">
        <title>Genomics of Secondarily Temperate Adaptation in the Only Non-Antarctic Icefish.</title>
        <authorList>
            <person name="Rivera-Colon A.G."/>
            <person name="Rayamajhi N."/>
            <person name="Minhas B.F."/>
            <person name="Madrigal G."/>
            <person name="Bilyk K.T."/>
            <person name="Yoon V."/>
            <person name="Hune M."/>
            <person name="Gregory S."/>
            <person name="Cheng C.H.C."/>
            <person name="Catchen J.M."/>
        </authorList>
    </citation>
    <scope>NUCLEOTIDE SEQUENCE [LARGE SCALE GENOMIC DNA]</scope>
    <source>
        <strain evidence="9">JC2023a</strain>
    </source>
</reference>
<dbReference type="InterPro" id="IPR027417">
    <property type="entry name" value="P-loop_NTPase"/>
</dbReference>
<dbReference type="Gene3D" id="3.40.50.300">
    <property type="entry name" value="P-loop containing nucleotide triphosphate hydrolases"/>
    <property type="match status" value="1"/>
</dbReference>
<dbReference type="GO" id="GO:0032217">
    <property type="term" value="F:riboflavin transmembrane transporter activity"/>
    <property type="evidence" value="ECO:0007669"/>
    <property type="project" value="TreeGrafter"/>
</dbReference>
<dbReference type="GO" id="GO:0005886">
    <property type="term" value="C:plasma membrane"/>
    <property type="evidence" value="ECO:0007669"/>
    <property type="project" value="TreeGrafter"/>
</dbReference>
<dbReference type="GO" id="GO:0005524">
    <property type="term" value="F:ATP binding"/>
    <property type="evidence" value="ECO:0007669"/>
    <property type="project" value="InterPro"/>
</dbReference>
<feature type="compositionally biased region" description="Basic residues" evidence="7">
    <location>
        <begin position="172"/>
        <end position="201"/>
    </location>
</feature>
<dbReference type="EMBL" id="JAULUE010002068">
    <property type="protein sequence ID" value="KAK5875485.1"/>
    <property type="molecule type" value="Genomic_DNA"/>
</dbReference>
<dbReference type="GO" id="GO:0042626">
    <property type="term" value="F:ATPase-coupled transmembrane transporter activity"/>
    <property type="evidence" value="ECO:0007669"/>
    <property type="project" value="TreeGrafter"/>
</dbReference>
<proteinExistence type="inferred from homology"/>
<accession>A0AAN8AZE0</accession>
<dbReference type="Pfam" id="PF00005">
    <property type="entry name" value="ABC_tran"/>
    <property type="match status" value="1"/>
</dbReference>
<gene>
    <name evidence="9" type="ORF">CesoFtcFv8_026564</name>
</gene>
<dbReference type="Proteomes" id="UP001335648">
    <property type="component" value="Unassembled WGS sequence"/>
</dbReference>
<sequence>MSEGRVAIDMGTNGDSRHQPAGLGQQRPGATVSFHNIDYKVTVGGNCLCRKKGTIKEILIDLNGLMKPGLNAIMGATGSGKSSFLDVLAARKDPAGLSGEVLIDGAHQPPNFKCLSGYVVQDDVVMGTLTVRENFTFSAALRLPASVSQEEKEQKVEKLIQELGLERVANSRVRRGGGERRRRRKRRKRRKRKRRGERRKRKEEEGGRGEEEEEEEEKEEEEEEEEEEGGEKEEGGERRRRGEEEEEEEGVQSKNKRMQKAIMGTYNFKCQTKLRMIKGSKSTGES</sequence>
<evidence type="ECO:0000256" key="1">
    <source>
        <dbReference type="ARBA" id="ARBA00004141"/>
    </source>
</evidence>
<organism evidence="9 10">
    <name type="scientific">Champsocephalus esox</name>
    <name type="common">pike icefish</name>
    <dbReference type="NCBI Taxonomy" id="159716"/>
    <lineage>
        <taxon>Eukaryota</taxon>
        <taxon>Metazoa</taxon>
        <taxon>Chordata</taxon>
        <taxon>Craniata</taxon>
        <taxon>Vertebrata</taxon>
        <taxon>Euteleostomi</taxon>
        <taxon>Actinopterygii</taxon>
        <taxon>Neopterygii</taxon>
        <taxon>Teleostei</taxon>
        <taxon>Neoteleostei</taxon>
        <taxon>Acanthomorphata</taxon>
        <taxon>Eupercaria</taxon>
        <taxon>Perciformes</taxon>
        <taxon>Notothenioidei</taxon>
        <taxon>Channichthyidae</taxon>
        <taxon>Champsocephalus</taxon>
    </lineage>
</organism>
<comment type="similarity">
    <text evidence="2">Belongs to the ABC transporter superfamily. ABCG family. Eye pigment precursor importer (TC 3.A.1.204) subfamily.</text>
</comment>
<evidence type="ECO:0000256" key="2">
    <source>
        <dbReference type="ARBA" id="ARBA00005814"/>
    </source>
</evidence>
<evidence type="ECO:0000256" key="4">
    <source>
        <dbReference type="ARBA" id="ARBA00022692"/>
    </source>
</evidence>
<evidence type="ECO:0000256" key="3">
    <source>
        <dbReference type="ARBA" id="ARBA00022448"/>
    </source>
</evidence>
<dbReference type="InterPro" id="IPR003439">
    <property type="entry name" value="ABC_transporter-like_ATP-bd"/>
</dbReference>
<keyword evidence="3" id="KW-0813">Transport</keyword>
<dbReference type="InterPro" id="IPR050352">
    <property type="entry name" value="ABCG_transporters"/>
</dbReference>
<evidence type="ECO:0000256" key="7">
    <source>
        <dbReference type="SAM" id="MobiDB-lite"/>
    </source>
</evidence>
<dbReference type="PANTHER" id="PTHR48041">
    <property type="entry name" value="ABC TRANSPORTER G FAMILY MEMBER 28"/>
    <property type="match status" value="1"/>
</dbReference>
<feature type="region of interest" description="Disordered" evidence="7">
    <location>
        <begin position="171"/>
        <end position="259"/>
    </location>
</feature>
<dbReference type="SUPFAM" id="SSF52540">
    <property type="entry name" value="P-loop containing nucleoside triphosphate hydrolases"/>
    <property type="match status" value="1"/>
</dbReference>
<dbReference type="GO" id="GO:0016887">
    <property type="term" value="F:ATP hydrolysis activity"/>
    <property type="evidence" value="ECO:0007669"/>
    <property type="project" value="InterPro"/>
</dbReference>
<keyword evidence="6" id="KW-0472">Membrane</keyword>
<protein>
    <recommendedName>
        <fullName evidence="8">ABC transporter domain-containing protein</fullName>
    </recommendedName>
</protein>
<keyword evidence="4" id="KW-0812">Transmembrane</keyword>
<dbReference type="AlphaFoldDB" id="A0AAN8AZE0"/>
<feature type="region of interest" description="Disordered" evidence="7">
    <location>
        <begin position="1"/>
        <end position="28"/>
    </location>
</feature>
<evidence type="ECO:0000259" key="8">
    <source>
        <dbReference type="Pfam" id="PF00005"/>
    </source>
</evidence>